<dbReference type="InterPro" id="IPR022998">
    <property type="entry name" value="ThiamineP_synth_TenI"/>
</dbReference>
<keyword evidence="15" id="KW-1185">Reference proteome</keyword>
<comment type="caution">
    <text evidence="14">The sequence shown here is derived from an EMBL/GenBank/DDBJ whole genome shotgun (WGS) entry which is preliminary data.</text>
</comment>
<dbReference type="EMBL" id="PDEP01000001">
    <property type="protein sequence ID" value="PEN09484.1"/>
    <property type="molecule type" value="Genomic_DNA"/>
</dbReference>
<dbReference type="InterPro" id="IPR036206">
    <property type="entry name" value="ThiamineP_synth_sf"/>
</dbReference>
<evidence type="ECO:0000256" key="4">
    <source>
        <dbReference type="ARBA" id="ARBA00022723"/>
    </source>
</evidence>
<dbReference type="InterPro" id="IPR034291">
    <property type="entry name" value="TMP_synthase"/>
</dbReference>
<dbReference type="UniPathway" id="UPA00060">
    <property type="reaction ID" value="UER00141"/>
</dbReference>
<dbReference type="EC" id="2.5.1.3" evidence="10"/>
<evidence type="ECO:0000256" key="11">
    <source>
        <dbReference type="RuleBase" id="RU003826"/>
    </source>
</evidence>
<dbReference type="RefSeq" id="WP_098060882.1">
    <property type="nucleotide sequence ID" value="NZ_PDEP01000001.1"/>
</dbReference>
<evidence type="ECO:0000256" key="9">
    <source>
        <dbReference type="ARBA" id="ARBA00047883"/>
    </source>
</evidence>
<reference evidence="14 15" key="1">
    <citation type="submission" date="2017-10" db="EMBL/GenBank/DDBJ databases">
        <title>Draft genome of Longimonas halophila.</title>
        <authorList>
            <person name="Goh K.M."/>
            <person name="Shamsir M.S."/>
            <person name="Lim S.W."/>
        </authorList>
    </citation>
    <scope>NUCLEOTIDE SEQUENCE [LARGE SCALE GENOMIC DNA]</scope>
    <source>
        <strain evidence="14 15">KCTC 42399</strain>
    </source>
</reference>
<dbReference type="GO" id="GO:0005737">
    <property type="term" value="C:cytoplasm"/>
    <property type="evidence" value="ECO:0007669"/>
    <property type="project" value="TreeGrafter"/>
</dbReference>
<comment type="catalytic activity">
    <reaction evidence="9 10 11">
        <text>2-[(2R,5Z)-2-carboxy-4-methylthiazol-5(2H)-ylidene]ethyl phosphate + 4-amino-2-methyl-5-(diphosphooxymethyl)pyrimidine + 2 H(+) = thiamine phosphate + CO2 + diphosphate</text>
        <dbReference type="Rhea" id="RHEA:47844"/>
        <dbReference type="ChEBI" id="CHEBI:15378"/>
        <dbReference type="ChEBI" id="CHEBI:16526"/>
        <dbReference type="ChEBI" id="CHEBI:33019"/>
        <dbReference type="ChEBI" id="CHEBI:37575"/>
        <dbReference type="ChEBI" id="CHEBI:57841"/>
        <dbReference type="ChEBI" id="CHEBI:62899"/>
        <dbReference type="EC" id="2.5.1.3"/>
    </reaction>
</comment>
<dbReference type="GO" id="GO:0000287">
    <property type="term" value="F:magnesium ion binding"/>
    <property type="evidence" value="ECO:0007669"/>
    <property type="project" value="UniProtKB-UniRule"/>
</dbReference>
<evidence type="ECO:0000256" key="3">
    <source>
        <dbReference type="ARBA" id="ARBA00022679"/>
    </source>
</evidence>
<dbReference type="Gene3D" id="3.20.20.70">
    <property type="entry name" value="Aldolase class I"/>
    <property type="match status" value="1"/>
</dbReference>
<feature type="binding site" evidence="10">
    <location>
        <begin position="191"/>
        <end position="192"/>
    </location>
    <ligand>
        <name>2-[(2R,5Z)-2-carboxy-4-methylthiazol-5(2H)-ylidene]ethyl phosphate</name>
        <dbReference type="ChEBI" id="CHEBI:62899"/>
    </ligand>
</feature>
<sequence length="215" mass="22540">MSTSLPPSAVGRLHVITDFRLQQRFSHADLAVRAIAGGADTIQFREKHGGIRNQLIAAERVQSVCETSDVPLIVNDRLDVALGVRARGLHVGQEDIPVAMARRVLGPAPVLGASASTIAQAQQAEAAGATYIGFGPIYPTRSKANAGATQGLDRLRDCCDAVTCPVIAIGGITHRHVEAVLDAGAYGIAVLSAVATAANPRRATRRLRLAIDEAL</sequence>
<feature type="binding site" evidence="10">
    <location>
        <position position="143"/>
    </location>
    <ligand>
        <name>4-amino-2-methyl-5-(diphosphooxymethyl)pyrimidine</name>
        <dbReference type="ChEBI" id="CHEBI:57841"/>
    </ligand>
</feature>
<feature type="binding site" evidence="10">
    <location>
        <position position="171"/>
    </location>
    <ligand>
        <name>2-[(2R,5Z)-2-carboxy-4-methylthiazol-5(2H)-ylidene]ethyl phosphate</name>
        <dbReference type="ChEBI" id="CHEBI:62899"/>
    </ligand>
</feature>
<feature type="binding site" evidence="10">
    <location>
        <position position="76"/>
    </location>
    <ligand>
        <name>Mg(2+)</name>
        <dbReference type="ChEBI" id="CHEBI:18420"/>
    </ligand>
</feature>
<dbReference type="FunFam" id="3.20.20.70:FF:000096">
    <property type="entry name" value="Thiamine-phosphate synthase"/>
    <property type="match status" value="1"/>
</dbReference>
<comment type="pathway">
    <text evidence="2 10 12">Cofactor biosynthesis; thiamine diphosphate biosynthesis; thiamine phosphate from 4-amino-2-methyl-5-diphosphomethylpyrimidine and 4-methyl-5-(2-phosphoethyl)-thiazole: step 1/1.</text>
</comment>
<feature type="binding site" evidence="10">
    <location>
        <position position="95"/>
    </location>
    <ligand>
        <name>Mg(2+)</name>
        <dbReference type="ChEBI" id="CHEBI:18420"/>
    </ligand>
</feature>
<evidence type="ECO:0000313" key="14">
    <source>
        <dbReference type="EMBL" id="PEN09484.1"/>
    </source>
</evidence>
<accession>A0A2H3NX16</accession>
<comment type="catalytic activity">
    <reaction evidence="8 10 11">
        <text>2-(2-carboxy-4-methylthiazol-5-yl)ethyl phosphate + 4-amino-2-methyl-5-(diphosphooxymethyl)pyrimidine + 2 H(+) = thiamine phosphate + CO2 + diphosphate</text>
        <dbReference type="Rhea" id="RHEA:47848"/>
        <dbReference type="ChEBI" id="CHEBI:15378"/>
        <dbReference type="ChEBI" id="CHEBI:16526"/>
        <dbReference type="ChEBI" id="CHEBI:33019"/>
        <dbReference type="ChEBI" id="CHEBI:37575"/>
        <dbReference type="ChEBI" id="CHEBI:57841"/>
        <dbReference type="ChEBI" id="CHEBI:62890"/>
        <dbReference type="EC" id="2.5.1.3"/>
    </reaction>
</comment>
<evidence type="ECO:0000256" key="10">
    <source>
        <dbReference type="HAMAP-Rule" id="MF_00097"/>
    </source>
</evidence>
<comment type="function">
    <text evidence="1 10">Condenses 4-methyl-5-(beta-hydroxyethyl)thiazole monophosphate (THZ-P) and 2-methyl-4-amino-5-hydroxymethyl pyrimidine pyrophosphate (HMP-PP) to form thiamine monophosphate (TMP).</text>
</comment>
<evidence type="ECO:0000256" key="2">
    <source>
        <dbReference type="ARBA" id="ARBA00005165"/>
    </source>
</evidence>
<evidence type="ECO:0000313" key="15">
    <source>
        <dbReference type="Proteomes" id="UP000221024"/>
    </source>
</evidence>
<dbReference type="OrthoDB" id="9812206at2"/>
<feature type="binding site" evidence="10">
    <location>
        <position position="75"/>
    </location>
    <ligand>
        <name>4-amino-2-methyl-5-(diphosphooxymethyl)pyrimidine</name>
        <dbReference type="ChEBI" id="CHEBI:57841"/>
    </ligand>
</feature>
<name>A0A2H3NX16_9BACT</name>
<feature type="binding site" evidence="10">
    <location>
        <begin position="140"/>
        <end position="142"/>
    </location>
    <ligand>
        <name>2-[(2R,5Z)-2-carboxy-4-methylthiazol-5(2H)-ylidene]ethyl phosphate</name>
        <dbReference type="ChEBI" id="CHEBI:62899"/>
    </ligand>
</feature>
<dbReference type="AlphaFoldDB" id="A0A2H3NX16"/>
<comment type="similarity">
    <text evidence="10 11">Belongs to the thiamine-phosphate synthase family.</text>
</comment>
<evidence type="ECO:0000256" key="6">
    <source>
        <dbReference type="ARBA" id="ARBA00022977"/>
    </source>
</evidence>
<organism evidence="14 15">
    <name type="scientific">Longimonas halophila</name>
    <dbReference type="NCBI Taxonomy" id="1469170"/>
    <lineage>
        <taxon>Bacteria</taxon>
        <taxon>Pseudomonadati</taxon>
        <taxon>Rhodothermota</taxon>
        <taxon>Rhodothermia</taxon>
        <taxon>Rhodothermales</taxon>
        <taxon>Salisaetaceae</taxon>
        <taxon>Longimonas</taxon>
    </lineage>
</organism>
<keyword evidence="3 10" id="KW-0808">Transferase</keyword>
<feature type="domain" description="Thiamine phosphate synthase/TenI" evidence="13">
    <location>
        <begin position="14"/>
        <end position="194"/>
    </location>
</feature>
<dbReference type="HAMAP" id="MF_00097">
    <property type="entry name" value="TMP_synthase"/>
    <property type="match status" value="1"/>
</dbReference>
<evidence type="ECO:0000256" key="7">
    <source>
        <dbReference type="ARBA" id="ARBA00047334"/>
    </source>
</evidence>
<comment type="catalytic activity">
    <reaction evidence="7 10 11">
        <text>4-methyl-5-(2-phosphooxyethyl)-thiazole + 4-amino-2-methyl-5-(diphosphooxymethyl)pyrimidine + H(+) = thiamine phosphate + diphosphate</text>
        <dbReference type="Rhea" id="RHEA:22328"/>
        <dbReference type="ChEBI" id="CHEBI:15378"/>
        <dbReference type="ChEBI" id="CHEBI:33019"/>
        <dbReference type="ChEBI" id="CHEBI:37575"/>
        <dbReference type="ChEBI" id="CHEBI:57841"/>
        <dbReference type="ChEBI" id="CHEBI:58296"/>
        <dbReference type="EC" id="2.5.1.3"/>
    </reaction>
</comment>
<dbReference type="PANTHER" id="PTHR20857">
    <property type="entry name" value="THIAMINE-PHOSPHATE PYROPHOSPHORYLASE"/>
    <property type="match status" value="1"/>
</dbReference>
<evidence type="ECO:0000256" key="1">
    <source>
        <dbReference type="ARBA" id="ARBA00003814"/>
    </source>
</evidence>
<keyword evidence="5 10" id="KW-0460">Magnesium</keyword>
<dbReference type="GO" id="GO:0004789">
    <property type="term" value="F:thiamine-phosphate diphosphorylase activity"/>
    <property type="evidence" value="ECO:0007669"/>
    <property type="project" value="UniProtKB-UniRule"/>
</dbReference>
<dbReference type="GO" id="GO:0009228">
    <property type="term" value="P:thiamine biosynthetic process"/>
    <property type="evidence" value="ECO:0007669"/>
    <property type="project" value="UniProtKB-KW"/>
</dbReference>
<evidence type="ECO:0000256" key="8">
    <source>
        <dbReference type="ARBA" id="ARBA00047851"/>
    </source>
</evidence>
<feature type="binding site" evidence="10">
    <location>
        <begin position="43"/>
        <end position="47"/>
    </location>
    <ligand>
        <name>4-amino-2-methyl-5-(diphosphooxymethyl)pyrimidine</name>
        <dbReference type="ChEBI" id="CHEBI:57841"/>
    </ligand>
</feature>
<proteinExistence type="inferred from homology"/>
<dbReference type="PANTHER" id="PTHR20857:SF15">
    <property type="entry name" value="THIAMINE-PHOSPHATE SYNTHASE"/>
    <property type="match status" value="1"/>
</dbReference>
<keyword evidence="6 10" id="KW-0784">Thiamine biosynthesis</keyword>
<feature type="binding site" evidence="10">
    <location>
        <position position="114"/>
    </location>
    <ligand>
        <name>4-amino-2-methyl-5-(diphosphooxymethyl)pyrimidine</name>
        <dbReference type="ChEBI" id="CHEBI:57841"/>
    </ligand>
</feature>
<comment type="cofactor">
    <cofactor evidence="10">
        <name>Mg(2+)</name>
        <dbReference type="ChEBI" id="CHEBI:18420"/>
    </cofactor>
    <text evidence="10">Binds 1 Mg(2+) ion per subunit.</text>
</comment>
<dbReference type="InterPro" id="IPR013785">
    <property type="entry name" value="Aldolase_TIM"/>
</dbReference>
<keyword evidence="4 10" id="KW-0479">Metal-binding</keyword>
<dbReference type="CDD" id="cd00564">
    <property type="entry name" value="TMP_TenI"/>
    <property type="match status" value="1"/>
</dbReference>
<dbReference type="Pfam" id="PF02581">
    <property type="entry name" value="TMP-TENI"/>
    <property type="match status" value="1"/>
</dbReference>
<evidence type="ECO:0000256" key="12">
    <source>
        <dbReference type="RuleBase" id="RU004253"/>
    </source>
</evidence>
<dbReference type="Proteomes" id="UP000221024">
    <property type="component" value="Unassembled WGS sequence"/>
</dbReference>
<dbReference type="GO" id="GO:0009229">
    <property type="term" value="P:thiamine diphosphate biosynthetic process"/>
    <property type="evidence" value="ECO:0007669"/>
    <property type="project" value="UniProtKB-UniRule"/>
</dbReference>
<evidence type="ECO:0000259" key="13">
    <source>
        <dbReference type="Pfam" id="PF02581"/>
    </source>
</evidence>
<dbReference type="SUPFAM" id="SSF51391">
    <property type="entry name" value="Thiamin phosphate synthase"/>
    <property type="match status" value="1"/>
</dbReference>
<evidence type="ECO:0000256" key="5">
    <source>
        <dbReference type="ARBA" id="ARBA00022842"/>
    </source>
</evidence>
<gene>
    <name evidence="10 14" type="primary">thiE</name>
    <name evidence="14" type="ORF">CRI93_01785</name>
</gene>
<dbReference type="NCBIfam" id="TIGR00693">
    <property type="entry name" value="thiE"/>
    <property type="match status" value="1"/>
</dbReference>
<protein>
    <recommendedName>
        <fullName evidence="10">Thiamine-phosphate synthase</fullName>
        <shortName evidence="10">TP synthase</shortName>
        <shortName evidence="10">TPS</shortName>
        <ecNumber evidence="10">2.5.1.3</ecNumber>
    </recommendedName>
    <alternativeName>
        <fullName evidence="10">Thiamine-phosphate pyrophosphorylase</fullName>
        <shortName evidence="10">TMP pyrophosphorylase</shortName>
        <shortName evidence="10">TMP-PPase</shortName>
    </alternativeName>
</protein>